<sequence>MSIPFLHFPYVVQEAIFKSMEYSEVFVMSLCSKRMKYCVIRAKRKVPKIWYVVFPHDIRIAVEEEGGQVETVFGFVEKPELNEMKSTMELKIGEDFKGYGT</sequence>
<dbReference type="AlphaFoldDB" id="E3NGU8"/>
<dbReference type="InParanoid" id="E3NGU8"/>
<evidence type="ECO:0000259" key="1">
    <source>
        <dbReference type="Pfam" id="PF00646"/>
    </source>
</evidence>
<organism evidence="3">
    <name type="scientific">Caenorhabditis remanei</name>
    <name type="common">Caenorhabditis vulgaris</name>
    <dbReference type="NCBI Taxonomy" id="31234"/>
    <lineage>
        <taxon>Eukaryota</taxon>
        <taxon>Metazoa</taxon>
        <taxon>Ecdysozoa</taxon>
        <taxon>Nematoda</taxon>
        <taxon>Chromadorea</taxon>
        <taxon>Rhabditida</taxon>
        <taxon>Rhabditina</taxon>
        <taxon>Rhabditomorpha</taxon>
        <taxon>Rhabditoidea</taxon>
        <taxon>Rhabditidae</taxon>
        <taxon>Peloderinae</taxon>
        <taxon>Caenorhabditis</taxon>
    </lineage>
</organism>
<dbReference type="HOGENOM" id="CLU_180272_0_0_1"/>
<accession>E3NGU8</accession>
<dbReference type="PANTHER" id="PTHR21503:SF8">
    <property type="entry name" value="F-BOX ASSOCIATED DOMAIN-CONTAINING PROTEIN-RELATED"/>
    <property type="match status" value="1"/>
</dbReference>
<dbReference type="EMBL" id="DS268660">
    <property type="protein sequence ID" value="EFO97469.1"/>
    <property type="molecule type" value="Genomic_DNA"/>
</dbReference>
<name>E3NGU8_CAERE</name>
<dbReference type="Pfam" id="PF00646">
    <property type="entry name" value="F-box"/>
    <property type="match status" value="1"/>
</dbReference>
<keyword evidence="3" id="KW-1185">Reference proteome</keyword>
<dbReference type="PANTHER" id="PTHR21503">
    <property type="entry name" value="F-BOX-CONTAINING HYPOTHETICAL PROTEIN C.ELEGANS"/>
    <property type="match status" value="1"/>
</dbReference>
<gene>
    <name evidence="2" type="ORF">CRE_06146</name>
</gene>
<proteinExistence type="predicted"/>
<feature type="domain" description="F-box" evidence="1">
    <location>
        <begin position="5"/>
        <end position="41"/>
    </location>
</feature>
<evidence type="ECO:0000313" key="2">
    <source>
        <dbReference type="EMBL" id="EFO97469.1"/>
    </source>
</evidence>
<protein>
    <recommendedName>
        <fullName evidence="1">F-box domain-containing protein</fullName>
    </recommendedName>
</protein>
<reference evidence="2" key="1">
    <citation type="submission" date="2007-07" db="EMBL/GenBank/DDBJ databases">
        <title>PCAP assembly of the Caenorhabditis remanei genome.</title>
        <authorList>
            <consortium name="The Caenorhabditis remanei Sequencing Consortium"/>
            <person name="Wilson R.K."/>
        </authorList>
    </citation>
    <scope>NUCLEOTIDE SEQUENCE [LARGE SCALE GENOMIC DNA]</scope>
    <source>
        <strain evidence="2">PB4641</strain>
    </source>
</reference>
<dbReference type="Proteomes" id="UP000008281">
    <property type="component" value="Unassembled WGS sequence"/>
</dbReference>
<dbReference type="InterPro" id="IPR001810">
    <property type="entry name" value="F-box_dom"/>
</dbReference>
<evidence type="ECO:0000313" key="3">
    <source>
        <dbReference type="Proteomes" id="UP000008281"/>
    </source>
</evidence>